<sequence length="61" mass="7103">MRKLAVLRGEQRRPPHLSHNTTYTKAESNRKYRALGIHLKRFVMYYPSTALKPCFCAIAPN</sequence>
<accession>A0A8B3DBW7</accession>
<evidence type="ECO:0000313" key="2">
    <source>
        <dbReference type="EMBL" id="RIW02683.1"/>
    </source>
</evidence>
<gene>
    <name evidence="2" type="ORF">DS957_025095</name>
</gene>
<dbReference type="AlphaFoldDB" id="A0A8B3DBW7"/>
<proteinExistence type="predicted"/>
<feature type="region of interest" description="Disordered" evidence="1">
    <location>
        <begin position="1"/>
        <end position="25"/>
    </location>
</feature>
<reference evidence="2 3" key="1">
    <citation type="submission" date="2018-08" db="EMBL/GenBank/DDBJ databases">
        <title>Vibrio harveyi strains pathogenic to white snook Centropomus viridis Lockington (1877) and potential probiotic bacteria.</title>
        <authorList>
            <person name="Soto-Rodriguez S."/>
            <person name="Gomez-Gil B."/>
            <person name="Lozano-Olvera R."/>
        </authorList>
    </citation>
    <scope>NUCLEOTIDE SEQUENCE [LARGE SCALE GENOMIC DNA]</scope>
    <source>
        <strain evidence="2 3">CAIM 1508</strain>
    </source>
</reference>
<dbReference type="Proteomes" id="UP000253437">
    <property type="component" value="Unassembled WGS sequence"/>
</dbReference>
<comment type="caution">
    <text evidence="2">The sequence shown here is derived from an EMBL/GenBank/DDBJ whole genome shotgun (WGS) entry which is preliminary data.</text>
</comment>
<name>A0A8B3DBW7_VIBHA</name>
<evidence type="ECO:0000256" key="1">
    <source>
        <dbReference type="SAM" id="MobiDB-lite"/>
    </source>
</evidence>
<organism evidence="2 3">
    <name type="scientific">Vibrio harveyi</name>
    <name type="common">Beneckea harveyi</name>
    <dbReference type="NCBI Taxonomy" id="669"/>
    <lineage>
        <taxon>Bacteria</taxon>
        <taxon>Pseudomonadati</taxon>
        <taxon>Pseudomonadota</taxon>
        <taxon>Gammaproteobacteria</taxon>
        <taxon>Vibrionales</taxon>
        <taxon>Vibrionaceae</taxon>
        <taxon>Vibrio</taxon>
    </lineage>
</organism>
<dbReference type="EMBL" id="QOUW02000172">
    <property type="protein sequence ID" value="RIW02683.1"/>
    <property type="molecule type" value="Genomic_DNA"/>
</dbReference>
<protein>
    <submittedName>
        <fullName evidence="2">Uncharacterized protein</fullName>
    </submittedName>
</protein>
<evidence type="ECO:0000313" key="3">
    <source>
        <dbReference type="Proteomes" id="UP000253437"/>
    </source>
</evidence>